<dbReference type="OrthoDB" id="435957at2759"/>
<dbReference type="PROSITE" id="PS51257">
    <property type="entry name" value="PROKAR_LIPOPROTEIN"/>
    <property type="match status" value="1"/>
</dbReference>
<feature type="transmembrane region" description="Helical" evidence="2">
    <location>
        <begin position="1496"/>
        <end position="1515"/>
    </location>
</feature>
<keyword evidence="7" id="KW-1185">Reference proteome</keyword>
<reference evidence="5" key="1">
    <citation type="submission" date="2022-10" db="EMBL/GenBank/DDBJ databases">
        <authorList>
            <person name="Chen Y."/>
            <person name="Dougan E. K."/>
            <person name="Chan C."/>
            <person name="Rhodes N."/>
            <person name="Thang M."/>
        </authorList>
    </citation>
    <scope>NUCLEOTIDE SEQUENCE</scope>
</reference>
<reference evidence="6 7" key="2">
    <citation type="submission" date="2024-05" db="EMBL/GenBank/DDBJ databases">
        <authorList>
            <person name="Chen Y."/>
            <person name="Shah S."/>
            <person name="Dougan E. K."/>
            <person name="Thang M."/>
            <person name="Chan C."/>
        </authorList>
    </citation>
    <scope>NUCLEOTIDE SEQUENCE [LARGE SCALE GENOMIC DNA]</scope>
</reference>
<dbReference type="GO" id="GO:0016301">
    <property type="term" value="F:kinase activity"/>
    <property type="evidence" value="ECO:0007669"/>
    <property type="project" value="UniProtKB-KW"/>
</dbReference>
<keyword evidence="2" id="KW-0472">Membrane</keyword>
<sequence length="1948" mass="215558">MVSLRLPLAYSAASAIAACGPEHWQRALCLFEMVSAAVNPDVKAVAFNAALWACERAVQWQQCMALLTAPPSATSASSFLACASAYQQAQRWQDALHLLVDSLSLVSPGSQAAASMILLRGFVAMASWQRSLQLFEDMRRDGHGDLLALNAVLSSLADASQWSQCLRLAAEQHRDGATEAQLLRALQRQHMTRREVTFKDLEHRGMLWRALEESKTGALEREQLSQLSLVSSRGSEVLWWHPPTMRSSLGTTVVTMALCVAACVAACPDHLVNRTRCNPVNAVNDIVGPEAETCVGTFAEFPVVDALEWAFECGLPIELTVGLTMSLTGNYSDESMNQNVLQVLKDWSNQISNKTDGMKLKGVTLGQIKMCTRFCVMDDESSEEKMVQLYRSFLGDGNSTSHGIPLLLGPGTEAFRNAAAQVANDYQRPMILWSIPQELRRFPILPKDYKLSEVIESIEVPKNQVIQEQIAKMSENSSDSEIYSSLYDYPSNSCQDFPVPAGYYLRSGAEFLSCGGPCDPVAHLDLCCRPSSGLRVSGTWSPSSSLLSGGWQDGCLRGQSLANETTNMSLVLNFDRSPAPVIISLNWTNIAPLAPQPYLVVDEQVFKVHETLLDVLREDSVVNFDYVGDAEVTWEICLRESCAAVHCPPPLLQRSGESCLGRNCTDPTDTAICCSLEPVDLNGIMWKGGSLNSSVFDLVAPVSGWALDVIQQLQKSIGGRLLCVAQQLSNDGLFFSNLCRHYTRMIGQTKADVMLAGGALGAVSSLVRLKPGPSMVLVCSDLGFYKGFLRASMMLTPDHGTVMSCLPFGSLLENVRGFELNFRSLEPQPWPSYRQLSSFKIQQPLADLASLRLSFNEVYQQHLQNGSFPTELLFLYSAWQVIEKTAMTLAGSILQYSFLKQRGRRDSLQELASTLFSTYLGGVSFERGQRKLQRTDVATRQAVPLTVTSSGSMSNALAGLAPNVSWTLKMVKFLRSSVRIADVFEPILAVSNQLNINAWYPCPEGCVVHKTGCRACPPGTYRSPNQRECQPCLSGSYQDNYAASKCFMCPKGVSCNVTGALLAKPGYFAVKAQESIYAAWNGPEACSIEPGGGLATLHPNDIGSWSHSKNEALWTVHQCEPKSVCLGENVCSASQVGFRCHDCQTGYSRILSHGDTCVACLDFTPLLWRCVAFAMLQVFVALLLAATSQKDVAELDCLLSPILLSLLVALQCFWMLFQTVERAGMFDEKEAVYGGLRNVIDAFMVPFLLPLLECAPEGSLTRSAENQAWAVFASAICIYFLIIILWLLLYCLNAARRGLQRGGISLKACLVAANHLVLPSLLYWTLTTALHCTREGSDACDEAVELRDPHVAAMVFVSLLFFLEGFAVWVYRHDFFQVSHRRDFGLLCTGVHRPYLLWPLWEFLYLLMMASLLSASNALELPVVAVFWFIVLANALSVLMLAIVHPYLSMVVLRYKQSIARSICVLSILLSSNSVFVDVDFFADQDLEFLRWIEQLLIEILLLYLVAKGLWILFMNRVVIPVTIMQDTFYPWKSLRLLVSFLRRPIGLHRASVLKRHGYIEFHTQTWSKSEKIGISWSIGHILHGQLQISSILRMEEVHTVLEAAVRAVCRSHKNATLKHIYSGGYPKIARRAWKEGKTISECIQRHAGDFITHELSVAVHDQNVDVASAVRAAQAAAELRAEKTAATEKAAAMEGELEEEEEKEEEVNLPSPPGAKRAKVLLLPRRWPRPRRPSRRNRAAVNMEDDTLFEREVEDEVDVEKQVWDLRKGYKRLEGKMAVMLRRMTEVSDPLLGSKPSGALRAEVKEVFSVLNEIQMQLDTVQVDHISAERITSWIVSVQNLWSKADVKAQPRDDSPTELTPELVELLGGNECNEALDLETRATSTGSRSHSEDSLERHLFQTNEPPAPPAASTGGTSTAPSVASISILRSKPRPVGRSTARLHAWQT</sequence>
<dbReference type="InterPro" id="IPR011641">
    <property type="entry name" value="Tyr-kin_ephrin_A/B_rcpt-like"/>
</dbReference>
<feature type="transmembrane region" description="Helical" evidence="2">
    <location>
        <begin position="1304"/>
        <end position="1326"/>
    </location>
</feature>
<keyword evidence="6" id="KW-0418">Kinase</keyword>
<keyword evidence="2" id="KW-0812">Transmembrane</keyword>
<feature type="compositionally biased region" description="Low complexity" evidence="1">
    <location>
        <begin position="1911"/>
        <end position="1925"/>
    </location>
</feature>
<evidence type="ECO:0000313" key="7">
    <source>
        <dbReference type="Proteomes" id="UP001152797"/>
    </source>
</evidence>
<evidence type="ECO:0000259" key="4">
    <source>
        <dbReference type="Pfam" id="PF24633"/>
    </source>
</evidence>
<feature type="compositionally biased region" description="Acidic residues" evidence="1">
    <location>
        <begin position="1696"/>
        <end position="1708"/>
    </location>
</feature>
<dbReference type="PANTHER" id="PTHR46967">
    <property type="entry name" value="INSULIN-LIKE GROWTH FACTOR BINDING PROTEIN,N-TERMINAL"/>
    <property type="match status" value="1"/>
</dbReference>
<feature type="transmembrane region" description="Helical" evidence="2">
    <location>
        <begin position="1268"/>
        <end position="1292"/>
    </location>
</feature>
<dbReference type="EMBL" id="CAMXCT020005580">
    <property type="protein sequence ID" value="CAL1166159.1"/>
    <property type="molecule type" value="Genomic_DNA"/>
</dbReference>
<dbReference type="Proteomes" id="UP001152797">
    <property type="component" value="Unassembled WGS sequence"/>
</dbReference>
<dbReference type="Gene3D" id="3.40.50.2300">
    <property type="match status" value="1"/>
</dbReference>
<feature type="domain" description="DUF7630" evidence="4">
    <location>
        <begin position="1117"/>
        <end position="1160"/>
    </location>
</feature>
<evidence type="ECO:0000313" key="5">
    <source>
        <dbReference type="EMBL" id="CAI4012784.1"/>
    </source>
</evidence>
<feature type="region of interest" description="Disordered" evidence="1">
    <location>
        <begin position="1690"/>
        <end position="1716"/>
    </location>
</feature>
<evidence type="ECO:0000259" key="3">
    <source>
        <dbReference type="Pfam" id="PF07699"/>
    </source>
</evidence>
<dbReference type="EMBL" id="CAMXCT010005580">
    <property type="protein sequence ID" value="CAI4012784.1"/>
    <property type="molecule type" value="Genomic_DNA"/>
</dbReference>
<organism evidence="5">
    <name type="scientific">Cladocopium goreaui</name>
    <dbReference type="NCBI Taxonomy" id="2562237"/>
    <lineage>
        <taxon>Eukaryota</taxon>
        <taxon>Sar</taxon>
        <taxon>Alveolata</taxon>
        <taxon>Dinophyceae</taxon>
        <taxon>Suessiales</taxon>
        <taxon>Symbiodiniaceae</taxon>
        <taxon>Cladocopium</taxon>
    </lineage>
</organism>
<keyword evidence="6" id="KW-0808">Transferase</keyword>
<proteinExistence type="predicted"/>
<feature type="domain" description="Tyrosine-protein kinase ephrin type A/B receptor-like" evidence="3">
    <location>
        <begin position="1019"/>
        <end position="1060"/>
    </location>
</feature>
<evidence type="ECO:0000256" key="2">
    <source>
        <dbReference type="SAM" id="Phobius"/>
    </source>
</evidence>
<name>A0A9P1DPF7_9DINO</name>
<keyword evidence="2" id="KW-1133">Transmembrane helix</keyword>
<dbReference type="Pfam" id="PF24633">
    <property type="entry name" value="DUF7630"/>
    <property type="match status" value="1"/>
</dbReference>
<feature type="transmembrane region" description="Helical" evidence="2">
    <location>
        <begin position="1351"/>
        <end position="1371"/>
    </location>
</feature>
<dbReference type="EMBL" id="CAMXCT030005580">
    <property type="protein sequence ID" value="CAL4800096.1"/>
    <property type="molecule type" value="Genomic_DNA"/>
</dbReference>
<gene>
    <name evidence="5" type="ORF">C1SCF055_LOCUS37812</name>
</gene>
<feature type="transmembrane region" description="Helical" evidence="2">
    <location>
        <begin position="1395"/>
        <end position="1413"/>
    </location>
</feature>
<dbReference type="CDD" id="cd00185">
    <property type="entry name" value="TNFRSF"/>
    <property type="match status" value="1"/>
</dbReference>
<keyword evidence="6" id="KW-0675">Receptor</keyword>
<feature type="transmembrane region" description="Helical" evidence="2">
    <location>
        <begin position="1425"/>
        <end position="1447"/>
    </location>
</feature>
<dbReference type="Gene3D" id="1.25.40.10">
    <property type="entry name" value="Tetratricopeptide repeat domain"/>
    <property type="match status" value="1"/>
</dbReference>
<feature type="compositionally biased region" description="Basic and acidic residues" evidence="1">
    <location>
        <begin position="1890"/>
        <end position="1900"/>
    </location>
</feature>
<dbReference type="InterPro" id="IPR056047">
    <property type="entry name" value="CRMPA-like_DUF7630"/>
</dbReference>
<comment type="caution">
    <text evidence="5">The sequence shown here is derived from an EMBL/GenBank/DDBJ whole genome shotgun (WGS) entry which is preliminary data.</text>
</comment>
<protein>
    <submittedName>
        <fullName evidence="6">Tyrosine-protein kinase ephrin type A/B receptor-like domain-containing protein</fullName>
    </submittedName>
</protein>
<feature type="transmembrane region" description="Helical" evidence="2">
    <location>
        <begin position="1166"/>
        <end position="1186"/>
    </location>
</feature>
<dbReference type="InterPro" id="IPR011990">
    <property type="entry name" value="TPR-like_helical_dom_sf"/>
</dbReference>
<accession>A0A9P1DPF7</accession>
<feature type="region of interest" description="Disordered" evidence="1">
    <location>
        <begin position="1881"/>
        <end position="1948"/>
    </location>
</feature>
<evidence type="ECO:0000313" key="6">
    <source>
        <dbReference type="EMBL" id="CAL4800096.1"/>
    </source>
</evidence>
<feature type="transmembrane region" description="Helical" evidence="2">
    <location>
        <begin position="1459"/>
        <end position="1476"/>
    </location>
</feature>
<dbReference type="SMART" id="SM01411">
    <property type="entry name" value="Ephrin_rec_like"/>
    <property type="match status" value="1"/>
</dbReference>
<dbReference type="Gene3D" id="2.10.50.10">
    <property type="entry name" value="Tumor Necrosis Factor Receptor, subunit A, domain 2"/>
    <property type="match status" value="1"/>
</dbReference>
<dbReference type="PANTHER" id="PTHR46967:SF1">
    <property type="entry name" value="KERATIN-ASSOCIATED PROTEIN 16-1-LIKE"/>
    <property type="match status" value="1"/>
</dbReference>
<dbReference type="Pfam" id="PF07699">
    <property type="entry name" value="Ephrin_rec_like"/>
    <property type="match status" value="1"/>
</dbReference>
<evidence type="ECO:0000256" key="1">
    <source>
        <dbReference type="SAM" id="MobiDB-lite"/>
    </source>
</evidence>
<feature type="transmembrane region" description="Helical" evidence="2">
    <location>
        <begin position="1198"/>
        <end position="1217"/>
    </location>
</feature>